<accession>A0A8J8FA06</accession>
<dbReference type="EMBL" id="WHPF01000002">
    <property type="protein sequence ID" value="NNV54240.1"/>
    <property type="molecule type" value="Genomic_DNA"/>
</dbReference>
<name>A0A8J8FA06_9BACT</name>
<gene>
    <name evidence="2" type="ORF">GD597_02130</name>
</gene>
<evidence type="ECO:0000259" key="1">
    <source>
        <dbReference type="Pfam" id="PF10988"/>
    </source>
</evidence>
<dbReference type="PROSITE" id="PS51257">
    <property type="entry name" value="PROKAR_LIPOPROTEIN"/>
    <property type="match status" value="1"/>
</dbReference>
<reference evidence="2" key="1">
    <citation type="submission" date="2019-10" db="EMBL/GenBank/DDBJ databases">
        <title>Draft genome sequence of Panacibacter sp. KCS-6.</title>
        <authorList>
            <person name="Yim K.J."/>
        </authorList>
    </citation>
    <scope>NUCLEOTIDE SEQUENCE</scope>
    <source>
        <strain evidence="2">KCS-6</strain>
    </source>
</reference>
<organism evidence="2 3">
    <name type="scientific">Limnovirga soli</name>
    <dbReference type="NCBI Taxonomy" id="2656915"/>
    <lineage>
        <taxon>Bacteria</taxon>
        <taxon>Pseudomonadati</taxon>
        <taxon>Bacteroidota</taxon>
        <taxon>Chitinophagia</taxon>
        <taxon>Chitinophagales</taxon>
        <taxon>Chitinophagaceae</taxon>
        <taxon>Limnovirga</taxon>
    </lineage>
</organism>
<dbReference type="AlphaFoldDB" id="A0A8J8FA06"/>
<dbReference type="InterPro" id="IPR021255">
    <property type="entry name" value="DUF2807"/>
</dbReference>
<dbReference type="Gene3D" id="2.160.20.120">
    <property type="match status" value="1"/>
</dbReference>
<dbReference type="PANTHER" id="PTHR39200:SF1">
    <property type="entry name" value="AUTO-TRANSPORTER ADHESIN HEAD GIN DOMAIN-CONTAINING PROTEIN-RELATED"/>
    <property type="match status" value="1"/>
</dbReference>
<proteinExistence type="predicted"/>
<evidence type="ECO:0000313" key="3">
    <source>
        <dbReference type="Proteomes" id="UP000598971"/>
    </source>
</evidence>
<comment type="caution">
    <text evidence="2">The sequence shown here is derived from an EMBL/GenBank/DDBJ whole genome shotgun (WGS) entry which is preliminary data.</text>
</comment>
<dbReference type="PANTHER" id="PTHR39200">
    <property type="entry name" value="HYPOTHETICAL EXPORTED PROTEIN"/>
    <property type="match status" value="1"/>
</dbReference>
<protein>
    <recommendedName>
        <fullName evidence="1">Putative auto-transporter adhesin head GIN domain-containing protein</fullName>
    </recommendedName>
</protein>
<keyword evidence="3" id="KW-1185">Reference proteome</keyword>
<sequence length="240" mass="25614">MRKIYLFLGVAIVTLASCNNILNKTVHGNGHIANEKREVSNTDHIETYGDFDIQIIQGDVSGVIVEADENLLPYIVTEDKDGHLEIRPKEYYNLSSDNKIKVIVTTKKLQSVAVAGSGNVTGQGKFSGRDNLSVEIAGSGDITLDINTPEVKANIAGTGNITLSGETKDTKLEIAGVGSYKAENLKSENVEIHIAGSGNARVFAENVLDIHIAGSGDVFYKGNASVKQEIAGSGNIKKID</sequence>
<feature type="domain" description="Putative auto-transporter adhesin head GIN" evidence="1">
    <location>
        <begin position="43"/>
        <end position="224"/>
    </location>
</feature>
<evidence type="ECO:0000313" key="2">
    <source>
        <dbReference type="EMBL" id="NNV54240.1"/>
    </source>
</evidence>
<dbReference type="RefSeq" id="WP_171606170.1">
    <property type="nucleotide sequence ID" value="NZ_WHPF01000002.1"/>
</dbReference>
<dbReference type="Proteomes" id="UP000598971">
    <property type="component" value="Unassembled WGS sequence"/>
</dbReference>
<dbReference type="Pfam" id="PF10988">
    <property type="entry name" value="DUF2807"/>
    <property type="match status" value="1"/>
</dbReference>